<dbReference type="CDD" id="cd18012">
    <property type="entry name" value="DEXQc_arch_SWI2_SNF2"/>
    <property type="match status" value="1"/>
</dbReference>
<dbReference type="Pfam" id="PF04434">
    <property type="entry name" value="SWIM"/>
    <property type="match status" value="1"/>
</dbReference>
<evidence type="ECO:0000256" key="1">
    <source>
        <dbReference type="ARBA" id="ARBA00022801"/>
    </source>
</evidence>
<keyword evidence="2" id="KW-0863">Zinc-finger</keyword>
<evidence type="ECO:0000259" key="4">
    <source>
        <dbReference type="PROSITE" id="PS51192"/>
    </source>
</evidence>
<dbReference type="InterPro" id="IPR007527">
    <property type="entry name" value="Znf_SWIM"/>
</dbReference>
<dbReference type="PROSITE" id="PS51194">
    <property type="entry name" value="HELICASE_CTER"/>
    <property type="match status" value="1"/>
</dbReference>
<dbReference type="Pfam" id="PF08455">
    <property type="entry name" value="SNF2_assoc"/>
    <property type="match status" value="1"/>
</dbReference>
<protein>
    <submittedName>
        <fullName evidence="6">Serine/threonine protein phosphatase</fullName>
    </submittedName>
</protein>
<dbReference type="PROSITE" id="PS50966">
    <property type="entry name" value="ZF_SWIM"/>
    <property type="match status" value="1"/>
</dbReference>
<dbReference type="InterPro" id="IPR013663">
    <property type="entry name" value="Helicase_SWF/SNF/SWI_bac"/>
</dbReference>
<accession>A0A0B5QMD7</accession>
<dbReference type="KEGG" id="cbei:LF65_02813"/>
<dbReference type="InterPro" id="IPR027417">
    <property type="entry name" value="P-loop_NTPase"/>
</dbReference>
<proteinExistence type="predicted"/>
<dbReference type="AlphaFoldDB" id="A0A0B5QMD7"/>
<dbReference type="Pfam" id="PF00176">
    <property type="entry name" value="SNF2-rel_dom"/>
    <property type="match status" value="1"/>
</dbReference>
<evidence type="ECO:0000259" key="3">
    <source>
        <dbReference type="PROSITE" id="PS50966"/>
    </source>
</evidence>
<dbReference type="SMART" id="SM00487">
    <property type="entry name" value="DEXDc"/>
    <property type="match status" value="1"/>
</dbReference>
<dbReference type="Gene3D" id="3.40.50.300">
    <property type="entry name" value="P-loop containing nucleotide triphosphate hydrolases"/>
    <property type="match status" value="1"/>
</dbReference>
<dbReference type="GO" id="GO:0016787">
    <property type="term" value="F:hydrolase activity"/>
    <property type="evidence" value="ECO:0007669"/>
    <property type="project" value="UniProtKB-KW"/>
</dbReference>
<evidence type="ECO:0000256" key="2">
    <source>
        <dbReference type="PROSITE-ProRule" id="PRU00325"/>
    </source>
</evidence>
<dbReference type="PANTHER" id="PTHR10799">
    <property type="entry name" value="SNF2/RAD54 HELICASE FAMILY"/>
    <property type="match status" value="1"/>
</dbReference>
<feature type="domain" description="Helicase C-terminal" evidence="5">
    <location>
        <begin position="887"/>
        <end position="1045"/>
    </location>
</feature>
<organism evidence="6 7">
    <name type="scientific">Clostridium beijerinckii</name>
    <name type="common">Clostridium MP</name>
    <dbReference type="NCBI Taxonomy" id="1520"/>
    <lineage>
        <taxon>Bacteria</taxon>
        <taxon>Bacillati</taxon>
        <taxon>Bacillota</taxon>
        <taxon>Clostridia</taxon>
        <taxon>Eubacteriales</taxon>
        <taxon>Clostridiaceae</taxon>
        <taxon>Clostridium</taxon>
    </lineage>
</organism>
<dbReference type="Pfam" id="PF00271">
    <property type="entry name" value="Helicase_C"/>
    <property type="match status" value="1"/>
</dbReference>
<reference evidence="7" key="1">
    <citation type="submission" date="2014-12" db="EMBL/GenBank/DDBJ databases">
        <title>Genome sequence of Clostridium beijerinckii strain 59B.</title>
        <authorList>
            <person name="Little G.T."/>
            <person name="Minton N.P."/>
        </authorList>
    </citation>
    <scope>NUCLEOTIDE SEQUENCE [LARGE SCALE GENOMIC DNA]</scope>
    <source>
        <strain evidence="7">59B</strain>
    </source>
</reference>
<dbReference type="Gene3D" id="3.40.50.10810">
    <property type="entry name" value="Tandem AAA-ATPase domain"/>
    <property type="match status" value="1"/>
</dbReference>
<name>A0A0B5QMD7_CLOBE</name>
<dbReference type="InterPro" id="IPR001650">
    <property type="entry name" value="Helicase_C-like"/>
</dbReference>
<dbReference type="SUPFAM" id="SSF52540">
    <property type="entry name" value="P-loop containing nucleoside triphosphate hydrolases"/>
    <property type="match status" value="2"/>
</dbReference>
<dbReference type="CDD" id="cd18793">
    <property type="entry name" value="SF2_C_SNF"/>
    <property type="match status" value="1"/>
</dbReference>
<dbReference type="GO" id="GO:0008270">
    <property type="term" value="F:zinc ion binding"/>
    <property type="evidence" value="ECO:0007669"/>
    <property type="project" value="UniProtKB-KW"/>
</dbReference>
<dbReference type="PROSITE" id="PS51192">
    <property type="entry name" value="HELICASE_ATP_BIND_1"/>
    <property type="match status" value="1"/>
</dbReference>
<sequence length="1057" mass="123354">MNFSIKKLSENFEGKIQFLKKQKGNELVRAGKVLNLREVVDREMEFIEITSKVYSQTSYSHYDVKVLIDGNSSEINGTYCDCLDFHNNTTPRNKYICKHICAVLSKYISARKAKNEEIAKKAENMGEDILNKLKVLKHPKEKIKLEVNLNSKKTSGYFQADFKIGNKKMYVLKSVKDFIKARTAGQNIEYGKDFTYNPLVNIFNEIDEDIVGFIEEYVANDEITYRYSSGLIDGKYLNINDVSLRRFLHMVKEKIIIYDSEKIRIIEDDIPLEMDISEQNEKYIVKIIEGSFKPLTNKYDVFLFNRDIYLPSKSQIQSLKIFYEYFKNFKKLEFKKDVALDMFNEVMPKLEIITSNIKIDEKINNVVKNDLRAEFFLDIKKKEIVLDVNLQYGEEKLKYFSDPENKNKIIIRDSNKEENILEVLTNLNFNYKDNIFEYNGDEYDLYLFLGDKYKELEALGDVYYSDRFREKKVYYTPKIQANIKESEDNFLDFNFEIDDISPKEYKNILEAFNNKRKYYKLKNDSFINLEGKEIQDFLTLVDSITNGNKEGKIKLHKNKAIVLNDYLENSSLSFIKGKNVVKDIANKVLELDKLEYIMPDNLKTQLRDYQITGFKWFKNLSYLGFGGVLADEMGLGKTVQTIAFLLSEKDKKSLIIAPTSLIYNWKNEFLKFAPSMKICIVHGNKNERVKNIESIDEYDVVLTTYGTLRNDEENYEKLHFDYCILDEGQNIKNPLAQSTKCVKNIKAKNKFVLTGTPIENNLIELWSIFDFIMPNYLYNSTFFKKKFIDNDSSTIELQKFIRPFMLRRLKKDVIRELPDKIEKNYYVELKKEQKKVYASYVKDIKEKMEAENFERDKITIFSYLTKLRQLCLDPSIVVDKYTGGSAKLEEALNLIEDNIANGHKILLFSQFTSVLNNISKELSENKIEHMYLDGSTKATKRSELVDEFNGSDKYKVFLISLKAGGTGLNLTSADIIIHFDPWWNPAVEDQATDRAHRIGQKNVVQVFKLISEGTIEERIINLQESKKELINGILESDYKSENALGSLSKEELIELFS</sequence>
<dbReference type="STRING" id="1520.LF65_02813"/>
<dbReference type="SMART" id="SM00490">
    <property type="entry name" value="HELICc"/>
    <property type="match status" value="1"/>
</dbReference>
<dbReference type="GO" id="GO:0005524">
    <property type="term" value="F:ATP binding"/>
    <property type="evidence" value="ECO:0007669"/>
    <property type="project" value="InterPro"/>
</dbReference>
<keyword evidence="2" id="KW-0479">Metal-binding</keyword>
<keyword evidence="2" id="KW-0862">Zinc</keyword>
<evidence type="ECO:0000259" key="5">
    <source>
        <dbReference type="PROSITE" id="PS51194"/>
    </source>
</evidence>
<dbReference type="Proteomes" id="UP000031866">
    <property type="component" value="Chromosome"/>
</dbReference>
<dbReference type="FunFam" id="3.40.50.300:FF:000533">
    <property type="entry name" value="Helicase, Snf2 family"/>
    <property type="match status" value="1"/>
</dbReference>
<feature type="domain" description="Helicase ATP-binding" evidence="4">
    <location>
        <begin position="618"/>
        <end position="775"/>
    </location>
</feature>
<keyword evidence="1" id="KW-0378">Hydrolase</keyword>
<gene>
    <name evidence="6" type="ORF">LF65_02813</name>
</gene>
<dbReference type="InterPro" id="IPR038718">
    <property type="entry name" value="SNF2-like_sf"/>
</dbReference>
<dbReference type="InterPro" id="IPR000330">
    <property type="entry name" value="SNF2_N"/>
</dbReference>
<evidence type="ECO:0000313" key="7">
    <source>
        <dbReference type="Proteomes" id="UP000031866"/>
    </source>
</evidence>
<dbReference type="RefSeq" id="WP_041896807.1">
    <property type="nucleotide sequence ID" value="NZ_CP010086.2"/>
</dbReference>
<dbReference type="OrthoDB" id="9760715at2"/>
<dbReference type="EMBL" id="CP010086">
    <property type="protein sequence ID" value="AJG99386.1"/>
    <property type="molecule type" value="Genomic_DNA"/>
</dbReference>
<evidence type="ECO:0000313" key="6">
    <source>
        <dbReference type="EMBL" id="AJG99386.1"/>
    </source>
</evidence>
<feature type="domain" description="SWIM-type" evidence="3">
    <location>
        <begin position="62"/>
        <end position="108"/>
    </location>
</feature>
<dbReference type="InterPro" id="IPR014001">
    <property type="entry name" value="Helicase_ATP-bd"/>
</dbReference>
<dbReference type="InterPro" id="IPR049730">
    <property type="entry name" value="SNF2/RAD54-like_C"/>
</dbReference>